<accession>A0AA46DXH3</accession>
<evidence type="ECO:0000313" key="10">
    <source>
        <dbReference type="Proteomes" id="UP000294678"/>
    </source>
</evidence>
<evidence type="ECO:0000256" key="2">
    <source>
        <dbReference type="ARBA" id="ARBA00004613"/>
    </source>
</evidence>
<proteinExistence type="inferred from homology"/>
<dbReference type="PANTHER" id="PTHR30033:SF1">
    <property type="entry name" value="FLAGELLAR HOOK-ASSOCIATED PROTEIN 1"/>
    <property type="match status" value="1"/>
</dbReference>
<keyword evidence="9" id="KW-0282">Flagellum</keyword>
<comment type="similarity">
    <text evidence="3">Belongs to the flagella basal body rod proteins family.</text>
</comment>
<feature type="domain" description="Flagellar hook-associated protein FlgK helical" evidence="8">
    <location>
        <begin position="93"/>
        <end position="320"/>
    </location>
</feature>
<dbReference type="InterPro" id="IPR002371">
    <property type="entry name" value="FlgK"/>
</dbReference>
<sequence>MFNSLEIGKRSLVSHKLAMDTTGHNISNANKEGYSRQMVDMETVSMQDPRYGRVGIGSEVETIKRVRDSFIDDRIMKEKSESGKWETKELNLKHMEYIINEPSEQSIRNTLDEYWGAMQELSKNPEDMAIRANVKERAEELATAISTSYERFQALQTSFDGDIESTVTSINSYLKRLAEINSQIQRAEAGGQNANDLRDEFDLLTEELSKIVSIKVIRKDGENVVSLGGRVVVQKDQYKEITVKRDSKINNGMAQLLWADLEEPVRVENGNLKGLIDLRDKESVKYMKYLDELAIGIIDTTNEMNRAGFDLKGRKGQDFFEDFSTYPLIRDINNDGGNEALVYKLSGTKEIAELKKPLSEVLKIETQTTDANGNTVTTNAPFEEEGFFEINGVRISYNTSQDSLTDIIEEINKSKAGVVASAGPNGKLKLRALKDEDYYIKTLNQKSGTLLNKLGILSTENADFDFRKADSISSLSQEITGQPREGAAFRMRFAIENVDEIAASIGVDSDGDGIPDSPGNEGDGRNALRIASLKDKKSIGDFTYAEFFKSVISDLGVSSQEAKKFMKNQKVMIDNLEKRREAVVGVSLDEEMANMIKYQHGYDAAAKYITTVNEMMDTLINKL</sequence>
<dbReference type="GO" id="GO:0005198">
    <property type="term" value="F:structural molecule activity"/>
    <property type="evidence" value="ECO:0007669"/>
    <property type="project" value="InterPro"/>
</dbReference>
<dbReference type="EMBL" id="SOBG01000008">
    <property type="protein sequence ID" value="TDT68075.1"/>
    <property type="molecule type" value="Genomic_DNA"/>
</dbReference>
<dbReference type="PRINTS" id="PR01005">
    <property type="entry name" value="FLGHOOKAP1"/>
</dbReference>
<dbReference type="SUPFAM" id="SSF64518">
    <property type="entry name" value="Phase 1 flagellin"/>
    <property type="match status" value="1"/>
</dbReference>
<dbReference type="Pfam" id="PF07196">
    <property type="entry name" value="Flagellin_IN"/>
    <property type="match status" value="1"/>
</dbReference>
<comment type="subcellular location">
    <subcellularLocation>
        <location evidence="1">Bacterial flagellum</location>
    </subcellularLocation>
    <subcellularLocation>
        <location evidence="2">Secreted</location>
    </subcellularLocation>
</comment>
<keyword evidence="6" id="KW-0975">Bacterial flagellum</keyword>
<dbReference type="InterPro" id="IPR010930">
    <property type="entry name" value="Flg_bb/hook_C_dom"/>
</dbReference>
<dbReference type="InterPro" id="IPR010810">
    <property type="entry name" value="Flagellin_hook_IN_motif"/>
</dbReference>
<keyword evidence="5" id="KW-0964">Secreted</keyword>
<evidence type="ECO:0000256" key="3">
    <source>
        <dbReference type="ARBA" id="ARBA00009677"/>
    </source>
</evidence>
<evidence type="ECO:0000313" key="9">
    <source>
        <dbReference type="EMBL" id="TDT68075.1"/>
    </source>
</evidence>
<dbReference type="Pfam" id="PF22638">
    <property type="entry name" value="FlgK_D1"/>
    <property type="match status" value="1"/>
</dbReference>
<organism evidence="9 10">
    <name type="scientific">Hypnocyclicus thermotrophus</name>
    <dbReference type="NCBI Taxonomy" id="1627895"/>
    <lineage>
        <taxon>Bacteria</taxon>
        <taxon>Fusobacteriati</taxon>
        <taxon>Fusobacteriota</taxon>
        <taxon>Fusobacteriia</taxon>
        <taxon>Fusobacteriales</taxon>
        <taxon>Fusobacteriaceae</taxon>
        <taxon>Hypnocyclicus</taxon>
    </lineage>
</organism>
<evidence type="ECO:0000256" key="1">
    <source>
        <dbReference type="ARBA" id="ARBA00004365"/>
    </source>
</evidence>
<dbReference type="Pfam" id="PF06429">
    <property type="entry name" value="Flg_bbr_C"/>
    <property type="match status" value="1"/>
</dbReference>
<dbReference type="RefSeq" id="WP_134113660.1">
    <property type="nucleotide sequence ID" value="NZ_SOBG01000008.1"/>
</dbReference>
<evidence type="ECO:0000256" key="6">
    <source>
        <dbReference type="ARBA" id="ARBA00023143"/>
    </source>
</evidence>
<keyword evidence="9" id="KW-0966">Cell projection</keyword>
<dbReference type="GO" id="GO:0044780">
    <property type="term" value="P:bacterial-type flagellum assembly"/>
    <property type="evidence" value="ECO:0007669"/>
    <property type="project" value="InterPro"/>
</dbReference>
<dbReference type="InterPro" id="IPR053927">
    <property type="entry name" value="FlgK_helical"/>
</dbReference>
<dbReference type="AlphaFoldDB" id="A0AA46DXH3"/>
<comment type="caution">
    <text evidence="9">The sequence shown here is derived from an EMBL/GenBank/DDBJ whole genome shotgun (WGS) entry which is preliminary data.</text>
</comment>
<gene>
    <name evidence="9" type="ORF">EV215_1796</name>
</gene>
<evidence type="ECO:0000259" key="7">
    <source>
        <dbReference type="Pfam" id="PF06429"/>
    </source>
</evidence>
<reference evidence="9 10" key="1">
    <citation type="submission" date="2019-03" db="EMBL/GenBank/DDBJ databases">
        <title>Genomic Encyclopedia of Type Strains, Phase IV (KMG-IV): sequencing the most valuable type-strain genomes for metagenomic binning, comparative biology and taxonomic classification.</title>
        <authorList>
            <person name="Goeker M."/>
        </authorList>
    </citation>
    <scope>NUCLEOTIDE SEQUENCE [LARGE SCALE GENOMIC DNA]</scope>
    <source>
        <strain evidence="9 10">DSM 100055</strain>
    </source>
</reference>
<dbReference type="GO" id="GO:0009424">
    <property type="term" value="C:bacterial-type flagellum hook"/>
    <property type="evidence" value="ECO:0007669"/>
    <property type="project" value="InterPro"/>
</dbReference>
<keyword evidence="10" id="KW-1185">Reference proteome</keyword>
<evidence type="ECO:0000256" key="5">
    <source>
        <dbReference type="ARBA" id="ARBA00022525"/>
    </source>
</evidence>
<evidence type="ECO:0000259" key="8">
    <source>
        <dbReference type="Pfam" id="PF22638"/>
    </source>
</evidence>
<dbReference type="NCBIfam" id="TIGR02492">
    <property type="entry name" value="flgK_ends"/>
    <property type="match status" value="1"/>
</dbReference>
<dbReference type="Proteomes" id="UP000294678">
    <property type="component" value="Unassembled WGS sequence"/>
</dbReference>
<keyword evidence="9" id="KW-0969">Cilium</keyword>
<name>A0AA46DXH3_9FUSO</name>
<feature type="domain" description="Flagellar basal-body/hook protein C-terminal" evidence="7">
    <location>
        <begin position="585"/>
        <end position="621"/>
    </location>
</feature>
<evidence type="ECO:0000256" key="4">
    <source>
        <dbReference type="ARBA" id="ARBA00016244"/>
    </source>
</evidence>
<dbReference type="PANTHER" id="PTHR30033">
    <property type="entry name" value="FLAGELLAR HOOK-ASSOCIATED PROTEIN 1"/>
    <property type="match status" value="1"/>
</dbReference>
<dbReference type="GO" id="GO:0005576">
    <property type="term" value="C:extracellular region"/>
    <property type="evidence" value="ECO:0007669"/>
    <property type="project" value="UniProtKB-SubCell"/>
</dbReference>
<protein>
    <recommendedName>
        <fullName evidence="4">Flagellar hook-associated protein 1</fullName>
    </recommendedName>
</protein>